<protein>
    <submittedName>
        <fullName evidence="1">Uncharacterized protein</fullName>
    </submittedName>
</protein>
<dbReference type="EMBL" id="MU394326">
    <property type="protein sequence ID" value="KAI6085315.1"/>
    <property type="molecule type" value="Genomic_DNA"/>
</dbReference>
<sequence>MKLTIKILSLKSLIRKLFRATIIIRVETVAEKEREIVDLTREPDIAPMPMPMPPPVPAIIRARGVDTERPQADVREPSVAPSWTMTPETEGRGATPSPAENTPREAKGKEPAYDQALLIAQLAGRESAAGPSGAAAGASSSSSSNNTKQEEPQTPPRKRRQASPDVVFVKEERDLVSYSFGGVIIDDDSRPATPVKKEESDSDSDDEDVVQISPFKKRRSNSPDLASIPAIPAAFQRSWSPSPPSPRNAAHNAAPAPSPEPFFHPDFPSRPALRCPKKQPTHNVIEAEISTSSRNYGRRYYRCRDCPGFGGFVCWADSRGVRPGNPACWCRQPSREDITGDTAQQPDTLWYKCATDACRFRRFDWDDPLSPEEVNRYCGRDVYPL</sequence>
<evidence type="ECO:0000313" key="1">
    <source>
        <dbReference type="EMBL" id="KAI6085315.1"/>
    </source>
</evidence>
<comment type="caution">
    <text evidence="1">The sequence shown here is derived from an EMBL/GenBank/DDBJ whole genome shotgun (WGS) entry which is preliminary data.</text>
</comment>
<keyword evidence="2" id="KW-1185">Reference proteome</keyword>
<gene>
    <name evidence="1" type="ORF">F4821DRAFT_240739</name>
</gene>
<evidence type="ECO:0000313" key="2">
    <source>
        <dbReference type="Proteomes" id="UP001497680"/>
    </source>
</evidence>
<accession>A0ACC0CYY4</accession>
<name>A0ACC0CYY4_9PEZI</name>
<organism evidence="1 2">
    <name type="scientific">Hypoxylon rubiginosum</name>
    <dbReference type="NCBI Taxonomy" id="110542"/>
    <lineage>
        <taxon>Eukaryota</taxon>
        <taxon>Fungi</taxon>
        <taxon>Dikarya</taxon>
        <taxon>Ascomycota</taxon>
        <taxon>Pezizomycotina</taxon>
        <taxon>Sordariomycetes</taxon>
        <taxon>Xylariomycetidae</taxon>
        <taxon>Xylariales</taxon>
        <taxon>Hypoxylaceae</taxon>
        <taxon>Hypoxylon</taxon>
    </lineage>
</organism>
<dbReference type="Proteomes" id="UP001497680">
    <property type="component" value="Unassembled WGS sequence"/>
</dbReference>
<proteinExistence type="predicted"/>
<reference evidence="1 2" key="1">
    <citation type="journal article" date="2022" name="New Phytol.">
        <title>Ecological generalism drives hyperdiversity of secondary metabolite gene clusters in xylarialean endophytes.</title>
        <authorList>
            <person name="Franco M.E.E."/>
            <person name="Wisecaver J.H."/>
            <person name="Arnold A.E."/>
            <person name="Ju Y.M."/>
            <person name="Slot J.C."/>
            <person name="Ahrendt S."/>
            <person name="Moore L.P."/>
            <person name="Eastman K.E."/>
            <person name="Scott K."/>
            <person name="Konkel Z."/>
            <person name="Mondo S.J."/>
            <person name="Kuo A."/>
            <person name="Hayes R.D."/>
            <person name="Haridas S."/>
            <person name="Andreopoulos B."/>
            <person name="Riley R."/>
            <person name="LaButti K."/>
            <person name="Pangilinan J."/>
            <person name="Lipzen A."/>
            <person name="Amirebrahimi M."/>
            <person name="Yan J."/>
            <person name="Adam C."/>
            <person name="Keymanesh K."/>
            <person name="Ng V."/>
            <person name="Louie K."/>
            <person name="Northen T."/>
            <person name="Drula E."/>
            <person name="Henrissat B."/>
            <person name="Hsieh H.M."/>
            <person name="Youens-Clark K."/>
            <person name="Lutzoni F."/>
            <person name="Miadlikowska J."/>
            <person name="Eastwood D.C."/>
            <person name="Hamelin R.C."/>
            <person name="Grigoriev I.V."/>
            <person name="U'Ren J.M."/>
        </authorList>
    </citation>
    <scope>NUCLEOTIDE SEQUENCE [LARGE SCALE GENOMIC DNA]</scope>
    <source>
        <strain evidence="1 2">ER1909</strain>
    </source>
</reference>